<evidence type="ECO:0000256" key="3">
    <source>
        <dbReference type="ARBA" id="ARBA00012305"/>
    </source>
</evidence>
<dbReference type="NCBIfam" id="NF000584">
    <property type="entry name" value="PRK00009.1"/>
    <property type="match status" value="1"/>
</dbReference>
<dbReference type="InterPro" id="IPR022805">
    <property type="entry name" value="PEP_COase_bac/pln-type"/>
</dbReference>
<dbReference type="InterPro" id="IPR033129">
    <property type="entry name" value="PEPCASE_His_AS"/>
</dbReference>
<dbReference type="EMBL" id="UOFR01000015">
    <property type="protein sequence ID" value="VAW92692.1"/>
    <property type="molecule type" value="Genomic_DNA"/>
</dbReference>
<evidence type="ECO:0000256" key="2">
    <source>
        <dbReference type="ARBA" id="ARBA00008346"/>
    </source>
</evidence>
<evidence type="ECO:0000256" key="4">
    <source>
        <dbReference type="ARBA" id="ARBA00022842"/>
    </source>
</evidence>
<dbReference type="PANTHER" id="PTHR30523">
    <property type="entry name" value="PHOSPHOENOLPYRUVATE CARBOXYLASE"/>
    <property type="match status" value="1"/>
</dbReference>
<evidence type="ECO:0000256" key="5">
    <source>
        <dbReference type="ARBA" id="ARBA00023239"/>
    </source>
</evidence>
<dbReference type="PROSITE" id="PS00393">
    <property type="entry name" value="PEPCASE_2"/>
    <property type="match status" value="1"/>
</dbReference>
<dbReference type="SUPFAM" id="SSF51621">
    <property type="entry name" value="Phosphoenolpyruvate/pyruvate domain"/>
    <property type="match status" value="1"/>
</dbReference>
<reference evidence="7" key="1">
    <citation type="submission" date="2018-06" db="EMBL/GenBank/DDBJ databases">
        <authorList>
            <person name="Zhirakovskaya E."/>
        </authorList>
    </citation>
    <scope>NUCLEOTIDE SEQUENCE</scope>
</reference>
<keyword evidence="4" id="KW-0460">Magnesium</keyword>
<dbReference type="GO" id="GO:0008964">
    <property type="term" value="F:phosphoenolpyruvate carboxylase activity"/>
    <property type="evidence" value="ECO:0007669"/>
    <property type="project" value="UniProtKB-EC"/>
</dbReference>
<dbReference type="AlphaFoldDB" id="A0A3B0ZZ20"/>
<comment type="similarity">
    <text evidence="2">Belongs to the PEPCase type 1 family.</text>
</comment>
<keyword evidence="5 7" id="KW-0456">Lyase</keyword>
<dbReference type="GO" id="GO:0005829">
    <property type="term" value="C:cytosol"/>
    <property type="evidence" value="ECO:0007669"/>
    <property type="project" value="TreeGrafter"/>
</dbReference>
<sequence>MTAEIKTFPSSKNEIPASSVNDKPLRQMVKLFGNTLGDILNEQAGQRVFAAVEALRKGHISLRKQENAAKRRQLSRLIEGLDPESLSQVVRAFSLYFSLVNIAEETYSHKDRRKQVDRLGPTWQGSFVQTLRSLKEQEVSYDQVQTLFDQMGYTPVITAHPTESKRRTMLESLRRIFLIAERLYMRLTRIEREQTTQELEREVHILFKTNEVRVRKLEVLDEVKNGLHYFRESLFSAVPQVYRNLERSVARIYSGKDETIKVPSFIRFGSWIGGDRDGNPFVKPKTTVMALCLQAREILQEYDQRLMTLSHSLTQSSKLCTPSDAFQKSLEKDEREVPQTFEKNSERFSQEPYRRKLYIMHARLMCTLDGINALMNGESMDRDGCGYENEQSLLHDLYLIRDSLISHGDAVVADGKLKDLIRLAETFGFFLTQLDIRQESTIHSATVAEILKQIGIDDYESLSEEERLATLAKFLSAPRASFDKTALTEKSLETIETFEVIANMREVVSPNAFGDYVISMTHEASHVMEVMFLAWLTGLAGYNGKDWFCYIRISPLFETIDDLAHIEPVMTQLLDNATYADLLKASGNKQEVMLGYSDSCKDGGILSSAWSLYQAQQRITALTKSRGIRCRLFHGRGGTIGRGGGPTHDAILSQPAGTVHGQIKFTEQGEVLSYKYSNQETAVYELTMGLTGLLKSSKNLIKEEQPENDEYCQIMKELADTGEQHYRELTDRTPGFLDYFYEATPVSEIALMNIGSRPSHRKKSDRSKTSVRAIGWVFGWAQSRHTMPAWYGIGTALNKWADNRPERMDKLSEMYSKWPFFRALLSNSQMALFKAEMQIAQTYVSLCLDQNSGKKVYDMIRSEHALTVRNVLNISHLPYLMAETPQLAISLTRRNPYLDPLNQIQLMLIKRFRDESLSDDERDIWLDPLLRSINAIAAGMRNTG</sequence>
<dbReference type="Gene3D" id="1.20.1440.90">
    <property type="entry name" value="Phosphoenolpyruvate/pyruvate domain"/>
    <property type="match status" value="1"/>
</dbReference>
<evidence type="ECO:0000256" key="1">
    <source>
        <dbReference type="ARBA" id="ARBA00001946"/>
    </source>
</evidence>
<dbReference type="InterPro" id="IPR015813">
    <property type="entry name" value="Pyrv/PenolPyrv_kinase-like_dom"/>
</dbReference>
<dbReference type="HAMAP" id="MF_00595">
    <property type="entry name" value="PEPcase_type1"/>
    <property type="match status" value="1"/>
</dbReference>
<proteinExistence type="inferred from homology"/>
<evidence type="ECO:0000313" key="7">
    <source>
        <dbReference type="EMBL" id="VAW92692.1"/>
    </source>
</evidence>
<organism evidence="7">
    <name type="scientific">hydrothermal vent metagenome</name>
    <dbReference type="NCBI Taxonomy" id="652676"/>
    <lineage>
        <taxon>unclassified sequences</taxon>
        <taxon>metagenomes</taxon>
        <taxon>ecological metagenomes</taxon>
    </lineage>
</organism>
<keyword evidence="7" id="KW-0670">Pyruvate</keyword>
<dbReference type="PRINTS" id="PR00150">
    <property type="entry name" value="PEPCARBXLASE"/>
</dbReference>
<dbReference type="PROSITE" id="PS00781">
    <property type="entry name" value="PEPCASE_1"/>
    <property type="match status" value="1"/>
</dbReference>
<dbReference type="InterPro" id="IPR018129">
    <property type="entry name" value="PEP_COase_Lys_AS"/>
</dbReference>
<comment type="cofactor">
    <cofactor evidence="1">
        <name>Mg(2+)</name>
        <dbReference type="ChEBI" id="CHEBI:18420"/>
    </cofactor>
</comment>
<dbReference type="EC" id="4.1.1.31" evidence="3"/>
<gene>
    <name evidence="7" type="ORF">MNBD_GAMMA21-569</name>
</gene>
<dbReference type="GO" id="GO:0006099">
    <property type="term" value="P:tricarboxylic acid cycle"/>
    <property type="evidence" value="ECO:0007669"/>
    <property type="project" value="InterPro"/>
</dbReference>
<evidence type="ECO:0000256" key="6">
    <source>
        <dbReference type="ARBA" id="ARBA00023300"/>
    </source>
</evidence>
<dbReference type="Pfam" id="PF00311">
    <property type="entry name" value="PEPcase"/>
    <property type="match status" value="1"/>
</dbReference>
<dbReference type="InterPro" id="IPR021135">
    <property type="entry name" value="PEP_COase"/>
</dbReference>
<dbReference type="PANTHER" id="PTHR30523:SF46">
    <property type="entry name" value="PHOSPHOENOLPYRUVATE CARBOXYLASE"/>
    <property type="match status" value="1"/>
</dbReference>
<accession>A0A3B0ZZ20</accession>
<name>A0A3B0ZZ20_9ZZZZ</name>
<protein>
    <recommendedName>
        <fullName evidence="3">phosphoenolpyruvate carboxylase</fullName>
        <ecNumber evidence="3">4.1.1.31</ecNumber>
    </recommendedName>
</protein>
<dbReference type="GO" id="GO:0015977">
    <property type="term" value="P:carbon fixation"/>
    <property type="evidence" value="ECO:0007669"/>
    <property type="project" value="UniProtKB-KW"/>
</dbReference>
<keyword evidence="6" id="KW-0120">Carbon dioxide fixation</keyword>